<name>A0A6L5WHM1_9BACT</name>
<reference evidence="1 2" key="2">
    <citation type="submission" date="2020-03" db="EMBL/GenBank/DDBJ databases">
        <title>Campylobacter portucalensis sp. nov., a new species of Campylobacter isolated from the reproductive tract of bulls.</title>
        <authorList>
            <person name="Silva M.F."/>
            <person name="Pereira G."/>
            <person name="Carneiro C."/>
            <person name="Hemphill A."/>
            <person name="Mateus L."/>
            <person name="Lopes-Da-Costa L."/>
            <person name="Silva E."/>
        </authorList>
    </citation>
    <scope>NUCLEOTIDE SEQUENCE [LARGE SCALE GENOMIC DNA]</scope>
    <source>
        <strain evidence="1 2">FMV-PI01</strain>
    </source>
</reference>
<dbReference type="AlphaFoldDB" id="A0A6L5WHM1"/>
<dbReference type="RefSeq" id="WP_154570195.1">
    <property type="nucleotide sequence ID" value="NZ_VWSJ01000004.1"/>
</dbReference>
<reference evidence="1 2" key="1">
    <citation type="submission" date="2019-09" db="EMBL/GenBank/DDBJ databases">
        <authorList>
            <person name="Silva M."/>
            <person name="Pereira G."/>
            <person name="Lopes-Da-Costa L."/>
            <person name="Silva E."/>
        </authorList>
    </citation>
    <scope>NUCLEOTIDE SEQUENCE [LARGE SCALE GENOMIC DNA]</scope>
    <source>
        <strain evidence="1 2">FMV-PI01</strain>
    </source>
</reference>
<dbReference type="EMBL" id="VWSJ01000004">
    <property type="protein sequence ID" value="MSN95932.1"/>
    <property type="molecule type" value="Genomic_DNA"/>
</dbReference>
<keyword evidence="2" id="KW-1185">Reference proteome</keyword>
<protein>
    <recommendedName>
        <fullName evidence="3">Periplasmic protein</fullName>
    </recommendedName>
</protein>
<accession>A0A6L5WHM1</accession>
<comment type="caution">
    <text evidence="1">The sequence shown here is derived from an EMBL/GenBank/DDBJ whole genome shotgun (WGS) entry which is preliminary data.</text>
</comment>
<evidence type="ECO:0000313" key="1">
    <source>
        <dbReference type="EMBL" id="MSN95932.1"/>
    </source>
</evidence>
<gene>
    <name evidence="1" type="ORF">F1B92_01770</name>
</gene>
<sequence length="142" mass="16306">MKKIVSFLFIVAIFAGWKIYNTFDKTPSTLPELNLKCHLSIEDCVYNYQGALINVSLTPKPLRAMNQTLLKISGLTPNLNLKAKIKGTNMYMGEINVDFSYQNGNYEGIVIFSNCIHDMIYRVEFFNEDIALNFSFDIFLRV</sequence>
<dbReference type="Proteomes" id="UP000476338">
    <property type="component" value="Unassembled WGS sequence"/>
</dbReference>
<proteinExistence type="predicted"/>
<evidence type="ECO:0000313" key="2">
    <source>
        <dbReference type="Proteomes" id="UP000476338"/>
    </source>
</evidence>
<organism evidence="1 2">
    <name type="scientific">Campylobacter portucalensis</name>
    <dbReference type="NCBI Taxonomy" id="2608384"/>
    <lineage>
        <taxon>Bacteria</taxon>
        <taxon>Pseudomonadati</taxon>
        <taxon>Campylobacterota</taxon>
        <taxon>Epsilonproteobacteria</taxon>
        <taxon>Campylobacterales</taxon>
        <taxon>Campylobacteraceae</taxon>
        <taxon>Campylobacter</taxon>
    </lineage>
</organism>
<evidence type="ECO:0008006" key="3">
    <source>
        <dbReference type="Google" id="ProtNLM"/>
    </source>
</evidence>